<dbReference type="SUPFAM" id="SSF111321">
    <property type="entry name" value="AF1104-like"/>
    <property type="match status" value="1"/>
</dbReference>
<gene>
    <name evidence="9" type="ORF">BD626DRAFT_546604</name>
</gene>
<dbReference type="GO" id="GO:0006974">
    <property type="term" value="P:DNA damage response"/>
    <property type="evidence" value="ECO:0007669"/>
    <property type="project" value="TreeGrafter"/>
</dbReference>
<organism evidence="9 10">
    <name type="scientific">Schizophyllum amplum</name>
    <dbReference type="NCBI Taxonomy" id="97359"/>
    <lineage>
        <taxon>Eukaryota</taxon>
        <taxon>Fungi</taxon>
        <taxon>Dikarya</taxon>
        <taxon>Basidiomycota</taxon>
        <taxon>Agaricomycotina</taxon>
        <taxon>Agaricomycetes</taxon>
        <taxon>Agaricomycetidae</taxon>
        <taxon>Agaricales</taxon>
        <taxon>Schizophyllaceae</taxon>
        <taxon>Schizophyllum</taxon>
    </lineage>
</organism>
<evidence type="ECO:0000256" key="6">
    <source>
        <dbReference type="ARBA" id="ARBA00048809"/>
    </source>
</evidence>
<keyword evidence="4 7" id="KW-0378">Hydrolase</keyword>
<comment type="catalytic activity">
    <reaction evidence="6 7">
        <text>beta-D-fructose 6-phosphate = dihydroxyacetone + D-glyceraldehyde 3-phosphate</text>
        <dbReference type="Rhea" id="RHEA:28002"/>
        <dbReference type="ChEBI" id="CHEBI:16016"/>
        <dbReference type="ChEBI" id="CHEBI:57634"/>
        <dbReference type="ChEBI" id="CHEBI:59776"/>
    </reaction>
</comment>
<accession>A0A550CNC8</accession>
<comment type="catalytic activity">
    <reaction evidence="1 7">
        <text>beta-D-fructose 1-phosphate + H2O = D-fructose + phosphate</text>
        <dbReference type="Rhea" id="RHEA:35603"/>
        <dbReference type="ChEBI" id="CHEBI:15377"/>
        <dbReference type="ChEBI" id="CHEBI:37721"/>
        <dbReference type="ChEBI" id="CHEBI:43474"/>
        <dbReference type="ChEBI" id="CHEBI:138881"/>
    </reaction>
</comment>
<comment type="cofactor">
    <cofactor evidence="7">
        <name>Mn(2+)</name>
        <dbReference type="ChEBI" id="CHEBI:29035"/>
    </cofactor>
    <cofactor evidence="7">
        <name>Ni(2+)</name>
        <dbReference type="ChEBI" id="CHEBI:49786"/>
    </cofactor>
</comment>
<evidence type="ECO:0000313" key="9">
    <source>
        <dbReference type="EMBL" id="TRM66305.1"/>
    </source>
</evidence>
<evidence type="ECO:0000313" key="10">
    <source>
        <dbReference type="Proteomes" id="UP000320762"/>
    </source>
</evidence>
<evidence type="ECO:0000259" key="8">
    <source>
        <dbReference type="Pfam" id="PF01937"/>
    </source>
</evidence>
<evidence type="ECO:0000256" key="2">
    <source>
        <dbReference type="ARBA" id="ARBA00009519"/>
    </source>
</evidence>
<dbReference type="GO" id="GO:0103026">
    <property type="term" value="F:fructose-1-phosphatase activity"/>
    <property type="evidence" value="ECO:0007669"/>
    <property type="project" value="RHEA"/>
</dbReference>
<keyword evidence="5 7" id="KW-0464">Manganese</keyword>
<dbReference type="GO" id="GO:0046872">
    <property type="term" value="F:metal ion binding"/>
    <property type="evidence" value="ECO:0007669"/>
    <property type="project" value="UniProtKB-UniRule"/>
</dbReference>
<dbReference type="InterPro" id="IPR036075">
    <property type="entry name" value="ARMT-1-like_metal-bd_sf"/>
</dbReference>
<dbReference type="GO" id="GO:0097023">
    <property type="term" value="F:fructose 6-phosphate aldolase activity"/>
    <property type="evidence" value="ECO:0007669"/>
    <property type="project" value="RHEA"/>
</dbReference>
<keyword evidence="3 7" id="KW-0479">Metal-binding</keyword>
<dbReference type="AlphaFoldDB" id="A0A550CNC8"/>
<feature type="domain" description="Damage-control phosphatase ARMT1-like metal-binding" evidence="8">
    <location>
        <begin position="21"/>
        <end position="431"/>
    </location>
</feature>
<comment type="function">
    <text evidence="7">Metal-dependent phosphatase that shows phosphatase activity against several substrates, including fructose-1-phosphate and fructose-6-phosphate. Its preference for fructose-1-phosphate, a strong glycating agent that causes DNA damage rather than a canonical yeast metabolite, suggests a damage-control function in hexose phosphate metabolism.</text>
</comment>
<dbReference type="InterPro" id="IPR002791">
    <property type="entry name" value="ARMT1-like_metal-bd"/>
</dbReference>
<dbReference type="GO" id="GO:0005634">
    <property type="term" value="C:nucleus"/>
    <property type="evidence" value="ECO:0007669"/>
    <property type="project" value="TreeGrafter"/>
</dbReference>
<evidence type="ECO:0000256" key="1">
    <source>
        <dbReference type="ARBA" id="ARBA00001326"/>
    </source>
</evidence>
<dbReference type="EMBL" id="VDMD01000004">
    <property type="protein sequence ID" value="TRM66305.1"/>
    <property type="molecule type" value="Genomic_DNA"/>
</dbReference>
<evidence type="ECO:0000256" key="4">
    <source>
        <dbReference type="ARBA" id="ARBA00022801"/>
    </source>
</evidence>
<comment type="similarity">
    <text evidence="2 7">Belongs to the damage-control phosphatase family. Sugar phosphate phosphatase III subfamily.</text>
</comment>
<proteinExistence type="inferred from homology"/>
<dbReference type="PANTHER" id="PTHR12260:SF6">
    <property type="entry name" value="DAMAGE-CONTROL PHOSPHATASE ARMT1"/>
    <property type="match status" value="1"/>
</dbReference>
<evidence type="ECO:0000256" key="7">
    <source>
        <dbReference type="RuleBase" id="RU367030"/>
    </source>
</evidence>
<keyword evidence="10" id="KW-1185">Reference proteome</keyword>
<evidence type="ECO:0000256" key="3">
    <source>
        <dbReference type="ARBA" id="ARBA00022723"/>
    </source>
</evidence>
<dbReference type="PANTHER" id="PTHR12260">
    <property type="entry name" value="DAMAGE-CONTROL PHOSPHATASE ARMT1"/>
    <property type="match status" value="1"/>
</dbReference>
<protein>
    <recommendedName>
        <fullName evidence="7">Sugar phosphate phosphatase</fullName>
        <ecNumber evidence="7">3.1.3.-</ecNumber>
    </recommendedName>
</protein>
<dbReference type="EC" id="3.1.3.-" evidence="7"/>
<dbReference type="STRING" id="97359.A0A550CNC8"/>
<dbReference type="Gene3D" id="1.20.930.60">
    <property type="match status" value="1"/>
</dbReference>
<dbReference type="Proteomes" id="UP000320762">
    <property type="component" value="Unassembled WGS sequence"/>
</dbReference>
<dbReference type="InterPro" id="IPR039763">
    <property type="entry name" value="ARMT1"/>
</dbReference>
<dbReference type="Pfam" id="PF01937">
    <property type="entry name" value="ARMT1-like_dom"/>
    <property type="match status" value="1"/>
</dbReference>
<comment type="caution">
    <text evidence="9">The sequence shown here is derived from an EMBL/GenBank/DDBJ whole genome shotgun (WGS) entry which is preliminary data.</text>
</comment>
<name>A0A550CNC8_9AGAR</name>
<sequence length="445" mass="50243">MAFTPPPPYDPTDKNGFSYKTVNTRWPVILTGVIDTVCNFNHELHVQAADEATANANADKIAQGRSIIEQISKLKYEMARDKELQTLYDDGEPHVELYNSQLEELKKEGKNTWYTAPWLFAECYLYRLLRNYFLAAKWTDYDPFFKQKIDTFSKSSVAVLQLSATLHKFEASPTSDPADLEILFKEMIQMCLWGNATDLSLLTHLTLDDIARLQSVGHEEQEKRSQFILRDDQHAIWQRLQNLGSRKRIDFVFTDLVFADFLVTYTPYVDKVVFHPKLIPWFVSDVTPPDFNAAIEALTRADFFPPSQASDAGAVQQVVSRWKKYLADGTFSLSVPLDTPLGGAGAKGTKAEFWSSPHPYWNMETEATALWRELRNESGMVFFKLTGDVKWPASTPFEAALGPLGGTIPVAALRTNKADVIVGLPEDVAAKLDADEGIKWRVDGR</sequence>
<dbReference type="OrthoDB" id="541375at2759"/>
<reference evidence="9 10" key="1">
    <citation type="journal article" date="2019" name="New Phytol.">
        <title>Comparative genomics reveals unique wood-decay strategies and fruiting body development in the Schizophyllaceae.</title>
        <authorList>
            <person name="Almasi E."/>
            <person name="Sahu N."/>
            <person name="Krizsan K."/>
            <person name="Balint B."/>
            <person name="Kovacs G.M."/>
            <person name="Kiss B."/>
            <person name="Cseklye J."/>
            <person name="Drula E."/>
            <person name="Henrissat B."/>
            <person name="Nagy I."/>
            <person name="Chovatia M."/>
            <person name="Adam C."/>
            <person name="LaButti K."/>
            <person name="Lipzen A."/>
            <person name="Riley R."/>
            <person name="Grigoriev I.V."/>
            <person name="Nagy L.G."/>
        </authorList>
    </citation>
    <scope>NUCLEOTIDE SEQUENCE [LARGE SCALE GENOMIC DNA]</scope>
    <source>
        <strain evidence="9 10">NL-1724</strain>
    </source>
</reference>
<comment type="domain">
    <text evidence="7">Subfamily III proteins have a conserved RTxK motif about 40-50 residues from the C-terminus; the threonine may be replaced by serine or cysteine.</text>
</comment>
<evidence type="ECO:0000256" key="5">
    <source>
        <dbReference type="ARBA" id="ARBA00023211"/>
    </source>
</evidence>